<dbReference type="InterPro" id="IPR027417">
    <property type="entry name" value="P-loop_NTPase"/>
</dbReference>
<dbReference type="Gene3D" id="3.40.50.300">
    <property type="entry name" value="P-loop containing nucleotide triphosphate hydrolases"/>
    <property type="match status" value="1"/>
</dbReference>
<organism evidence="3 4">
    <name type="scientific">Bacillus thuringiensis HD-771</name>
    <dbReference type="NCBI Taxonomy" id="1218175"/>
    <lineage>
        <taxon>Bacteria</taxon>
        <taxon>Bacillati</taxon>
        <taxon>Bacillota</taxon>
        <taxon>Bacilli</taxon>
        <taxon>Bacillales</taxon>
        <taxon>Bacillaceae</taxon>
        <taxon>Bacillus</taxon>
        <taxon>Bacillus cereus group</taxon>
    </lineage>
</organism>
<reference evidence="3 4" key="1">
    <citation type="submission" date="2012-08" db="EMBL/GenBank/DDBJ databases">
        <authorList>
            <person name="Doggett N."/>
            <person name="Teshima H."/>
            <person name="Bruce D."/>
            <person name="Detter J.C."/>
            <person name="Johnson S.L."/>
            <person name="Han C."/>
        </authorList>
    </citation>
    <scope>NUCLEOTIDE SEQUENCE [LARGE SCALE GENOMIC DNA]</scope>
    <source>
        <strain evidence="3 4">HD-771</strain>
    </source>
</reference>
<name>A0A9W3NW67_BACTU</name>
<dbReference type="PANTHER" id="PTHR39184">
    <property type="match status" value="1"/>
</dbReference>
<accession>A0A9W3NW67</accession>
<evidence type="ECO:0000259" key="1">
    <source>
        <dbReference type="Pfam" id="PF04466"/>
    </source>
</evidence>
<dbReference type="Pfam" id="PF04466">
    <property type="entry name" value="Terminase_3"/>
    <property type="match status" value="1"/>
</dbReference>
<dbReference type="PANTHER" id="PTHR39184:SF1">
    <property type="entry name" value="PBSX PHAGE TERMINASE LARGE SUBUNIT"/>
    <property type="match status" value="1"/>
</dbReference>
<dbReference type="InterPro" id="IPR006437">
    <property type="entry name" value="Phage_terminase_lsu"/>
</dbReference>
<dbReference type="SUPFAM" id="SSF52540">
    <property type="entry name" value="P-loop containing nucleoside triphosphate hydrolases"/>
    <property type="match status" value="1"/>
</dbReference>
<dbReference type="EMBL" id="CP003752">
    <property type="protein sequence ID" value="AFQ14599.1"/>
    <property type="molecule type" value="Genomic_DNA"/>
</dbReference>
<dbReference type="InterPro" id="IPR035412">
    <property type="entry name" value="Terminase_L_N"/>
</dbReference>
<dbReference type="KEGG" id="bti:BTG_05535"/>
<dbReference type="Gene3D" id="3.30.420.280">
    <property type="match status" value="1"/>
</dbReference>
<dbReference type="InterPro" id="IPR035413">
    <property type="entry name" value="Terminase_L_C"/>
</dbReference>
<proteinExistence type="predicted"/>
<evidence type="ECO:0000313" key="4">
    <source>
        <dbReference type="Proteomes" id="UP000005259"/>
    </source>
</evidence>
<gene>
    <name evidence="3" type="ORF">BTG_05535</name>
</gene>
<protein>
    <submittedName>
        <fullName evidence="3">PBSX family phage terminase large subunit</fullName>
    </submittedName>
</protein>
<feature type="domain" description="Phage terminase large subunit N-terminal" evidence="1">
    <location>
        <begin position="28"/>
        <end position="219"/>
    </location>
</feature>
<dbReference type="Proteomes" id="UP000005259">
    <property type="component" value="Chromosome"/>
</dbReference>
<sequence length="413" mass="47944">MPEIKLNIKRRFFNECFIPYLKIPERLLVLYGGAGSGKSVFGVQRTVVKCLKEKRKVLVVRKVTNTIRESIFAEFKKALSSFGLYDHCKITESNFTIKLPNGSEFIFKGMDDPEKIKSISGIDDILIEEATELTVDDYSQLNLRLRSRKGNNQIVLMYNPTSKSNWVYKMFHEGKLPESCKVVHTTYKDNKFLPDSYIKALEDMMHTNPVYYKIYALGEFATLSKLIFTNWEKSWFDPYVHFKEGRKAHFGMDFGFSEDPTTLVSVIPDMQRKILYIFDEHYEKGMTNKDVFDMIVNKGYIRQRIIADSADPKSIEELKRLGVSKIKASRKGNDSVLHGIQFIQQFKMVIHPSCTAIIEELENYTYEKDRKTNEYINKPIDKFNHILDALRYALEDVMPRGRVSTMEKTALGI</sequence>
<feature type="domain" description="Phage terminase large subunit C-terminal" evidence="2">
    <location>
        <begin position="253"/>
        <end position="396"/>
    </location>
</feature>
<dbReference type="InterPro" id="IPR052380">
    <property type="entry name" value="Viral_DNA_packaging_terminase"/>
</dbReference>
<dbReference type="RefSeq" id="WP_001114110.1">
    <property type="nucleotide sequence ID" value="NC_018500.1"/>
</dbReference>
<evidence type="ECO:0000313" key="3">
    <source>
        <dbReference type="EMBL" id="AFQ14599.1"/>
    </source>
</evidence>
<dbReference type="NCBIfam" id="TIGR01547">
    <property type="entry name" value="phage_term_2"/>
    <property type="match status" value="1"/>
</dbReference>
<dbReference type="AlphaFoldDB" id="A0A9W3NW67"/>
<evidence type="ECO:0000259" key="2">
    <source>
        <dbReference type="Pfam" id="PF17288"/>
    </source>
</evidence>
<dbReference type="Pfam" id="PF17288">
    <property type="entry name" value="Terminase_3C"/>
    <property type="match status" value="1"/>
</dbReference>